<dbReference type="Pfam" id="PF13637">
    <property type="entry name" value="Ank_4"/>
    <property type="match status" value="1"/>
</dbReference>
<dbReference type="Gene3D" id="3.30.710.10">
    <property type="entry name" value="Potassium Channel Kv1.1, Chain A"/>
    <property type="match status" value="1"/>
</dbReference>
<dbReference type="PANTHER" id="PTHR24126:SF14">
    <property type="entry name" value="ANK_REP_REGION DOMAIN-CONTAINING PROTEIN"/>
    <property type="match status" value="1"/>
</dbReference>
<dbReference type="EMBL" id="WUAV01000001">
    <property type="protein sequence ID" value="KAF1771548.1"/>
    <property type="molecule type" value="Genomic_DNA"/>
</dbReference>
<dbReference type="Pfam" id="PF00023">
    <property type="entry name" value="Ank"/>
    <property type="match status" value="1"/>
</dbReference>
<evidence type="ECO:0000256" key="5">
    <source>
        <dbReference type="ARBA" id="ARBA00023043"/>
    </source>
</evidence>
<evidence type="ECO:0000256" key="3">
    <source>
        <dbReference type="ARBA" id="ARBA00022771"/>
    </source>
</evidence>
<keyword evidence="3 7" id="KW-0863">Zinc-finger</keyword>
<evidence type="ECO:0000256" key="1">
    <source>
        <dbReference type="ARBA" id="ARBA00022723"/>
    </source>
</evidence>
<dbReference type="InterPro" id="IPR000210">
    <property type="entry name" value="BTB/POZ_dom"/>
</dbReference>
<dbReference type="Pfam" id="PF12796">
    <property type="entry name" value="Ank_2"/>
    <property type="match status" value="3"/>
</dbReference>
<dbReference type="GeneID" id="9805208"/>
<evidence type="ECO:0000259" key="9">
    <source>
        <dbReference type="PROSITE" id="PS50178"/>
    </source>
</evidence>
<dbReference type="PROSITE" id="PS50297">
    <property type="entry name" value="ANK_REP_REGION"/>
    <property type="match status" value="2"/>
</dbReference>
<dbReference type="InterPro" id="IPR000306">
    <property type="entry name" value="Znf_FYVE"/>
</dbReference>
<organism evidence="10 11">
    <name type="scientific">Caenorhabditis remanei</name>
    <name type="common">Caenorhabditis vulgaris</name>
    <dbReference type="NCBI Taxonomy" id="31234"/>
    <lineage>
        <taxon>Eukaryota</taxon>
        <taxon>Metazoa</taxon>
        <taxon>Ecdysozoa</taxon>
        <taxon>Nematoda</taxon>
        <taxon>Chromadorea</taxon>
        <taxon>Rhabditida</taxon>
        <taxon>Rhabditina</taxon>
        <taxon>Rhabditomorpha</taxon>
        <taxon>Rhabditoidea</taxon>
        <taxon>Rhabditidae</taxon>
        <taxon>Peloderinae</taxon>
        <taxon>Caenorhabditis</taxon>
    </lineage>
</organism>
<dbReference type="SUPFAM" id="SSF54695">
    <property type="entry name" value="POZ domain"/>
    <property type="match status" value="1"/>
</dbReference>
<evidence type="ECO:0000256" key="2">
    <source>
        <dbReference type="ARBA" id="ARBA00022737"/>
    </source>
</evidence>
<evidence type="ECO:0000313" key="10">
    <source>
        <dbReference type="EMBL" id="KAF1771548.1"/>
    </source>
</evidence>
<dbReference type="Pfam" id="PF00651">
    <property type="entry name" value="BTB"/>
    <property type="match status" value="1"/>
</dbReference>
<reference evidence="10 11" key="1">
    <citation type="submission" date="2019-12" db="EMBL/GenBank/DDBJ databases">
        <title>Chromosome-level assembly of the Caenorhabditis remanei genome.</title>
        <authorList>
            <person name="Teterina A.A."/>
            <person name="Willis J.H."/>
            <person name="Phillips P.C."/>
        </authorList>
    </citation>
    <scope>NUCLEOTIDE SEQUENCE [LARGE SCALE GENOMIC DNA]</scope>
    <source>
        <strain evidence="10 11">PX506</strain>
        <tissue evidence="10">Whole organism</tissue>
    </source>
</reference>
<sequence length="1140" mass="126667">MGSKEKEPNYLDILKEQFSALQSEYLELRRKYDLERAATSSESEDTFPGRLLNLTSSLLQKPKFSDVTFRISSSSSSTPSESTVTVIPAHKFVLTARTDYWKLDDDVTGQIQEISEDVVDLDAFQTAIRWIYTDQIEMKTMSDEKLLRVCETAAHFRLEQLKNVCVQQLGARLHVDNCIQIYEFAEKQQLRPLSTVCGTMIASSWPQLGPAHFAKMTAPLLYRLIDGNTKNVLHSIVSIGREDVLFLYFMQNSERIPDCLNEMDAEGATALEHALCSSHEKARLIAEQLIEKKANVNVKDKERGETILMRMCRKENYSAMDFLLKNGADARICQSPGDYNVVHVATRIHSDQVGKWIEENKEKLDLNKVDAEERTPLMCAVISNNHLICESLIRSGVHLDVATSEGHTALSTCLLISDAPNRRISELLIQNGSQVDFRIYSNRVPFLNEIVSRRDTVGVEALLAAGVDCHVADSEGKTACHVAAETGATEIMSRIVEARRGGLRWTRDSEDRTALDIAVERRDLKTARICIKGGADVNSHDKNGRSLLSKAIVSDDDEIGVFLIENDARAKNEDRIHGKSYLESACERGLLNTVRSFISNGCKLNSRCSTGYTLIHAALSQHKLDVAAVLVNFGCDLESKVTLNTSGDVMEEGDESTNWSTRQTLLHRLIDDGDQQGAVFLIENGADVNARREYSNPSDDDLFTPCHMAISWAQNEILMALRDKGADLSAVDTDGRTPAHIGVREQNVDGVKILLEAENVEFIPIRDKFGQTILSQSMAVKDHQIASLIVARFFSLRNSNFLQIASLIVARQPHAAVQTNGNGENLLHQAIRQNDIESVLFLLAVAKADPCRPITDGSGKTPLHLAAVARDEMILRNLILVNDDVNVTSSDGTTPLLEALKHRNDKHAGILMENGAEPNLKDEYGENAMLCAVRSGSLDCIRAVADSPKTNRYARNKIGYTSLHICALLTIDKLPKRTTSSDVIELILNYEETEESKWNEKQFASFIDARDSDGNTALMIAYSQGNAGVCRSLLKRRACMGQRNNGDVNVFTYETATKQLLLGLLESLESEPRWSDGDTCDCGSKFSLTSRKHHCRHCGRHVCSKCSETTMPIAKYGEEKRVRVCDVCAHVISTGTAPRR</sequence>
<keyword evidence="1" id="KW-0479">Metal-binding</keyword>
<keyword evidence="2" id="KW-0677">Repeat</keyword>
<dbReference type="PROSITE" id="PS50088">
    <property type="entry name" value="ANK_REPEAT"/>
    <property type="match status" value="7"/>
</dbReference>
<evidence type="ECO:0000256" key="7">
    <source>
        <dbReference type="PROSITE-ProRule" id="PRU00091"/>
    </source>
</evidence>
<evidence type="ECO:0000256" key="6">
    <source>
        <dbReference type="PROSITE-ProRule" id="PRU00023"/>
    </source>
</evidence>
<dbReference type="SUPFAM" id="SSF57903">
    <property type="entry name" value="FYVE/PHD zinc finger"/>
    <property type="match status" value="1"/>
</dbReference>
<dbReference type="Gene3D" id="1.25.40.20">
    <property type="entry name" value="Ankyrin repeat-containing domain"/>
    <property type="match status" value="3"/>
</dbReference>
<feature type="repeat" description="ANK" evidence="6">
    <location>
        <begin position="266"/>
        <end position="301"/>
    </location>
</feature>
<dbReference type="PROSITE" id="PS50178">
    <property type="entry name" value="ZF_FYVE"/>
    <property type="match status" value="1"/>
</dbReference>
<protein>
    <submittedName>
        <fullName evidence="10">Uncharacterized protein</fullName>
    </submittedName>
</protein>
<evidence type="ECO:0000256" key="4">
    <source>
        <dbReference type="ARBA" id="ARBA00022833"/>
    </source>
</evidence>
<keyword evidence="4" id="KW-0862">Zinc</keyword>
<feature type="repeat" description="ANK" evidence="6">
    <location>
        <begin position="1013"/>
        <end position="1045"/>
    </location>
</feature>
<dbReference type="GO" id="GO:0008270">
    <property type="term" value="F:zinc ion binding"/>
    <property type="evidence" value="ECO:0007669"/>
    <property type="project" value="UniProtKB-KW"/>
</dbReference>
<gene>
    <name evidence="10" type="ORF">GCK72_003375</name>
</gene>
<dbReference type="Gene3D" id="3.30.40.10">
    <property type="entry name" value="Zinc/RING finger domain, C3HC4 (zinc finger)"/>
    <property type="match status" value="1"/>
</dbReference>
<dbReference type="KEGG" id="crq:GCK72_003375"/>
<dbReference type="PROSITE" id="PS50097">
    <property type="entry name" value="BTB"/>
    <property type="match status" value="1"/>
</dbReference>
<dbReference type="SMART" id="SM00248">
    <property type="entry name" value="ANK"/>
    <property type="match status" value="17"/>
</dbReference>
<dbReference type="InterPro" id="IPR013083">
    <property type="entry name" value="Znf_RING/FYVE/PHD"/>
</dbReference>
<name>A0A6A5HUB3_CAERE</name>
<evidence type="ECO:0000313" key="11">
    <source>
        <dbReference type="Proteomes" id="UP000483820"/>
    </source>
</evidence>
<feature type="domain" description="FYVE-type" evidence="9">
    <location>
        <begin position="1082"/>
        <end position="1133"/>
    </location>
</feature>
<feature type="repeat" description="ANK" evidence="6">
    <location>
        <begin position="510"/>
        <end position="542"/>
    </location>
</feature>
<dbReference type="AlphaFoldDB" id="A0A6A5HUB3"/>
<dbReference type="Pfam" id="PF01363">
    <property type="entry name" value="FYVE"/>
    <property type="match status" value="1"/>
</dbReference>
<evidence type="ECO:0000259" key="8">
    <source>
        <dbReference type="PROSITE" id="PS50097"/>
    </source>
</evidence>
<dbReference type="SUPFAM" id="SSF48403">
    <property type="entry name" value="Ankyrin repeat"/>
    <property type="match status" value="3"/>
</dbReference>
<feature type="repeat" description="ANK" evidence="6">
    <location>
        <begin position="661"/>
        <end position="693"/>
    </location>
</feature>
<dbReference type="PANTHER" id="PTHR24126">
    <property type="entry name" value="ANKYRIN REPEAT, PH AND SEC7 DOMAIN CONTAINING PROTEIN SECG-RELATED"/>
    <property type="match status" value="1"/>
</dbReference>
<dbReference type="Proteomes" id="UP000483820">
    <property type="component" value="Chromosome I"/>
</dbReference>
<dbReference type="InterPro" id="IPR011011">
    <property type="entry name" value="Znf_FYVE_PHD"/>
</dbReference>
<accession>A0A6A5HUB3</accession>
<dbReference type="CTD" id="9805208"/>
<feature type="domain" description="BTB" evidence="8">
    <location>
        <begin position="65"/>
        <end position="140"/>
    </location>
</feature>
<dbReference type="InterPro" id="IPR017455">
    <property type="entry name" value="Znf_FYVE-rel"/>
</dbReference>
<feature type="repeat" description="ANK" evidence="6">
    <location>
        <begin position="891"/>
        <end position="923"/>
    </location>
</feature>
<dbReference type="RefSeq" id="XP_053592659.1">
    <property type="nucleotide sequence ID" value="XM_053724014.1"/>
</dbReference>
<dbReference type="InterPro" id="IPR036770">
    <property type="entry name" value="Ankyrin_rpt-contain_sf"/>
</dbReference>
<feature type="repeat" description="ANK" evidence="6">
    <location>
        <begin position="701"/>
        <end position="733"/>
    </location>
</feature>
<dbReference type="SMART" id="SM00225">
    <property type="entry name" value="BTB"/>
    <property type="match status" value="1"/>
</dbReference>
<dbReference type="SMART" id="SM00064">
    <property type="entry name" value="FYVE"/>
    <property type="match status" value="1"/>
</dbReference>
<keyword evidence="5 6" id="KW-0040">ANK repeat</keyword>
<dbReference type="InterPro" id="IPR002110">
    <property type="entry name" value="Ankyrin_rpt"/>
</dbReference>
<feature type="repeat" description="ANK" evidence="6">
    <location>
        <begin position="858"/>
        <end position="890"/>
    </location>
</feature>
<dbReference type="InterPro" id="IPR011333">
    <property type="entry name" value="SKP1/BTB/POZ_sf"/>
</dbReference>
<comment type="caution">
    <text evidence="10">The sequence shown here is derived from an EMBL/GenBank/DDBJ whole genome shotgun (WGS) entry which is preliminary data.</text>
</comment>
<proteinExistence type="predicted"/>